<dbReference type="InterPro" id="IPR032567">
    <property type="entry name" value="RTL1-rel"/>
</dbReference>
<comment type="caution">
    <text evidence="1">The sequence shown here is derived from an EMBL/GenBank/DDBJ whole genome shotgun (WGS) entry which is preliminary data.</text>
</comment>
<sequence length="203" mass="22993">MEEFLQLEQASMTVLEYEKKFNELSNQMMVWGQGDSCRHQYDIGGPSKGYPRGVASIPDHLVAAFMEVFELQSVPVVYLIRVVVLDPILVVVQLEAQGDSSIRLLRNGCSGYLAHVVDIRDNGLQLEDIPLVREFPDVFPEDIPGLPPEREIEFTIELVPRTNPISQTPYKMAPVELRELNTQLQKLVDKGFIRPSFILLGVR</sequence>
<dbReference type="Proteomes" id="UP001054821">
    <property type="component" value="Chromosome 2"/>
</dbReference>
<dbReference type="PANTHER" id="PTHR15503:SF45">
    <property type="entry name" value="RNA-DIRECTED DNA POLYMERASE HOMOLOG"/>
    <property type="match status" value="1"/>
</dbReference>
<organism evidence="1 2">
    <name type="scientific">Prunus dulcis</name>
    <name type="common">Almond</name>
    <name type="synonym">Amygdalus dulcis</name>
    <dbReference type="NCBI Taxonomy" id="3755"/>
    <lineage>
        <taxon>Eukaryota</taxon>
        <taxon>Viridiplantae</taxon>
        <taxon>Streptophyta</taxon>
        <taxon>Embryophyta</taxon>
        <taxon>Tracheophyta</taxon>
        <taxon>Spermatophyta</taxon>
        <taxon>Magnoliopsida</taxon>
        <taxon>eudicotyledons</taxon>
        <taxon>Gunneridae</taxon>
        <taxon>Pentapetalae</taxon>
        <taxon>rosids</taxon>
        <taxon>fabids</taxon>
        <taxon>Rosales</taxon>
        <taxon>Rosaceae</taxon>
        <taxon>Amygdaloideae</taxon>
        <taxon>Amygdaleae</taxon>
        <taxon>Prunus</taxon>
    </lineage>
</organism>
<dbReference type="EMBL" id="JAJFAZ020000002">
    <property type="protein sequence ID" value="KAI5344007.1"/>
    <property type="molecule type" value="Genomic_DNA"/>
</dbReference>
<dbReference type="Gene3D" id="3.10.10.10">
    <property type="entry name" value="HIV Type 1 Reverse Transcriptase, subunit A, domain 1"/>
    <property type="match status" value="1"/>
</dbReference>
<protein>
    <recommendedName>
        <fullName evidence="3">Retrotransposon gag domain-containing protein</fullName>
    </recommendedName>
</protein>
<dbReference type="SUPFAM" id="SSF56672">
    <property type="entry name" value="DNA/RNA polymerases"/>
    <property type="match status" value="1"/>
</dbReference>
<name>A0AAD4WKJ4_PRUDU</name>
<evidence type="ECO:0008006" key="3">
    <source>
        <dbReference type="Google" id="ProtNLM"/>
    </source>
</evidence>
<reference evidence="1 2" key="1">
    <citation type="journal article" date="2022" name="G3 (Bethesda)">
        <title>Whole-genome sequence and methylome profiling of the almond [Prunus dulcis (Mill.) D.A. Webb] cultivar 'Nonpareil'.</title>
        <authorList>
            <person name="D'Amico-Willman K.M."/>
            <person name="Ouma W.Z."/>
            <person name="Meulia T."/>
            <person name="Sideli G.M."/>
            <person name="Gradziel T.M."/>
            <person name="Fresnedo-Ramirez J."/>
        </authorList>
    </citation>
    <scope>NUCLEOTIDE SEQUENCE [LARGE SCALE GENOMIC DNA]</scope>
    <source>
        <strain evidence="1">Clone GOH B32 T37-40</strain>
    </source>
</reference>
<evidence type="ECO:0000313" key="1">
    <source>
        <dbReference type="EMBL" id="KAI5344007.1"/>
    </source>
</evidence>
<dbReference type="InterPro" id="IPR043502">
    <property type="entry name" value="DNA/RNA_pol_sf"/>
</dbReference>
<keyword evidence="2" id="KW-1185">Reference proteome</keyword>
<proteinExistence type="predicted"/>
<dbReference type="AlphaFoldDB" id="A0AAD4WKJ4"/>
<gene>
    <name evidence="1" type="ORF">L3X38_011884</name>
</gene>
<dbReference type="PANTHER" id="PTHR15503">
    <property type="entry name" value="LDOC1 RELATED"/>
    <property type="match status" value="1"/>
</dbReference>
<accession>A0AAD4WKJ4</accession>
<evidence type="ECO:0000313" key="2">
    <source>
        <dbReference type="Proteomes" id="UP001054821"/>
    </source>
</evidence>